<dbReference type="WBParaSite" id="MBELARI_LOCUS9403">
    <property type="protein sequence ID" value="MBELARI_LOCUS9403"/>
    <property type="gene ID" value="MBELARI_LOCUS9403"/>
</dbReference>
<dbReference type="SUPFAM" id="SSF51294">
    <property type="entry name" value="Hedgehog/intein (Hint) domain"/>
    <property type="match status" value="1"/>
</dbReference>
<dbReference type="PANTHER" id="PTHR46706">
    <property type="entry name" value="PROTEIN QUA-1-RELATED"/>
    <property type="match status" value="1"/>
</dbReference>
<evidence type="ECO:0000259" key="7">
    <source>
        <dbReference type="SMART" id="SM00305"/>
    </source>
</evidence>
<dbReference type="GO" id="GO:0016539">
    <property type="term" value="P:intein-mediated protein splicing"/>
    <property type="evidence" value="ECO:0007669"/>
    <property type="project" value="InterPro"/>
</dbReference>
<accession>A0AAF3FQY7</accession>
<organism evidence="9 10">
    <name type="scientific">Mesorhabditis belari</name>
    <dbReference type="NCBI Taxonomy" id="2138241"/>
    <lineage>
        <taxon>Eukaryota</taxon>
        <taxon>Metazoa</taxon>
        <taxon>Ecdysozoa</taxon>
        <taxon>Nematoda</taxon>
        <taxon>Chromadorea</taxon>
        <taxon>Rhabditida</taxon>
        <taxon>Rhabditina</taxon>
        <taxon>Rhabditomorpha</taxon>
        <taxon>Rhabditoidea</taxon>
        <taxon>Rhabditidae</taxon>
        <taxon>Mesorhabditinae</taxon>
        <taxon>Mesorhabditis</taxon>
    </lineage>
</organism>
<evidence type="ECO:0000256" key="3">
    <source>
        <dbReference type="ARBA" id="ARBA00022525"/>
    </source>
</evidence>
<evidence type="ECO:0000313" key="10">
    <source>
        <dbReference type="WBParaSite" id="MBELARI_LOCUS9403"/>
    </source>
</evidence>
<dbReference type="InterPro" id="IPR052140">
    <property type="entry name" value="Dev_Signal_Hedgehog-like"/>
</dbReference>
<feature type="domain" description="Hint" evidence="8">
    <location>
        <begin position="358"/>
        <end position="460"/>
    </location>
</feature>
<dbReference type="InterPro" id="IPR036844">
    <property type="entry name" value="Hint_dom_sf"/>
</dbReference>
<keyword evidence="4 6" id="KW-0732">Signal</keyword>
<dbReference type="PANTHER" id="PTHR46706:SF12">
    <property type="entry name" value="PROTEIN QUA-1-RELATED"/>
    <property type="match status" value="1"/>
</dbReference>
<keyword evidence="9" id="KW-1185">Reference proteome</keyword>
<dbReference type="Pfam" id="PF01079">
    <property type="entry name" value="Hint"/>
    <property type="match status" value="1"/>
</dbReference>
<dbReference type="GO" id="GO:0016540">
    <property type="term" value="P:protein autoprocessing"/>
    <property type="evidence" value="ECO:0007669"/>
    <property type="project" value="InterPro"/>
</dbReference>
<dbReference type="Gene3D" id="2.170.16.10">
    <property type="entry name" value="Hedgehog/Intein (Hint) domain"/>
    <property type="match status" value="1"/>
</dbReference>
<feature type="signal peptide" evidence="6">
    <location>
        <begin position="1"/>
        <end position="17"/>
    </location>
</feature>
<feature type="compositionally biased region" description="Low complexity" evidence="5">
    <location>
        <begin position="261"/>
        <end position="277"/>
    </location>
</feature>
<name>A0AAF3FQY7_9BILA</name>
<dbReference type="GO" id="GO:0005576">
    <property type="term" value="C:extracellular region"/>
    <property type="evidence" value="ECO:0007669"/>
    <property type="project" value="UniProtKB-SubCell"/>
</dbReference>
<keyword evidence="2" id="KW-0217">Developmental protein</keyword>
<evidence type="ECO:0000256" key="4">
    <source>
        <dbReference type="ARBA" id="ARBA00022729"/>
    </source>
</evidence>
<evidence type="ECO:0000256" key="5">
    <source>
        <dbReference type="SAM" id="MobiDB-lite"/>
    </source>
</evidence>
<dbReference type="CDD" id="cd00081">
    <property type="entry name" value="Hint"/>
    <property type="match status" value="1"/>
</dbReference>
<feature type="domain" description="Hint" evidence="7">
    <location>
        <begin position="452"/>
        <end position="496"/>
    </location>
</feature>
<dbReference type="Proteomes" id="UP000887575">
    <property type="component" value="Unassembled WGS sequence"/>
</dbReference>
<dbReference type="SMART" id="SM00306">
    <property type="entry name" value="HintN"/>
    <property type="match status" value="1"/>
</dbReference>
<dbReference type="InterPro" id="IPR001767">
    <property type="entry name" value="Hedgehog_Hint"/>
</dbReference>
<dbReference type="InterPro" id="IPR003587">
    <property type="entry name" value="Hint_dom_N"/>
</dbReference>
<proteinExistence type="predicted"/>
<feature type="region of interest" description="Disordered" evidence="5">
    <location>
        <begin position="195"/>
        <end position="293"/>
    </location>
</feature>
<dbReference type="InterPro" id="IPR003586">
    <property type="entry name" value="Hint_dom_C"/>
</dbReference>
<dbReference type="InterPro" id="IPR006141">
    <property type="entry name" value="Intein_N"/>
</dbReference>
<keyword evidence="3" id="KW-0964">Secreted</keyword>
<feature type="chain" id="PRO_5042273108" evidence="6">
    <location>
        <begin position="18"/>
        <end position="548"/>
    </location>
</feature>
<evidence type="ECO:0000256" key="1">
    <source>
        <dbReference type="ARBA" id="ARBA00004613"/>
    </source>
</evidence>
<evidence type="ECO:0000259" key="8">
    <source>
        <dbReference type="SMART" id="SM00306"/>
    </source>
</evidence>
<evidence type="ECO:0000256" key="6">
    <source>
        <dbReference type="SAM" id="SignalP"/>
    </source>
</evidence>
<dbReference type="SMART" id="SM00305">
    <property type="entry name" value="HintC"/>
    <property type="match status" value="1"/>
</dbReference>
<sequence length="548" mass="60095">MRYLIFSLLYLISTSNTITHRGGSCGRDAVPYRLAIDIDGTPVLSCDSPSCIGKGTRRNLRAECDQDFTETVCVGDDEWTAGLIETTNGTHVTLRTLCCSFAGLARAKELQTILLYANDTFEGGLVEHHGRPSGFDLVKEVRKSVDNDGSIQYIVSVFRMPCLDSRSNKQGGHFYRSREIVDDFNQNKETILKKKPSLFPEDGVIPEFEHKHPSPRQVQPVPSGNYQEQPSITGPEPLENPSAQVSGPEPPPAIPASMQGPSADYAAVAPQAAPTGPSDGPIPPAPLQPNAAGLSSYAAPNTYSQAQALPAFNYPSAYAQPQPNAYVQPPIQPPPPPPAYPAPVYTGGAQPVYYSSGMKCFSGTMTVQTPDGEKFIKDLQIGDQVLSIDENLIQYSPVIMFLHKRDDVETEFYRVQLKSGQSIELTEDHLIYTTDCHYASPHNLVHAKHLTVGQCLGVKIVSIEMVVSEGIYAPLTSTGDIFVNNVLASCHTNYVVKSLQQTFFSVYRSMKAEYDRFFGTIRSTQYDMPFGAEYLTSVIDLFVPKSLF</sequence>
<dbReference type="PROSITE" id="PS50817">
    <property type="entry name" value="INTEIN_N_TER"/>
    <property type="match status" value="1"/>
</dbReference>
<comment type="subcellular location">
    <subcellularLocation>
        <location evidence="1">Secreted</location>
    </subcellularLocation>
</comment>
<protein>
    <submittedName>
        <fullName evidence="10">Uncharacterized protein</fullName>
    </submittedName>
</protein>
<dbReference type="AlphaFoldDB" id="A0AAF3FQY7"/>
<evidence type="ECO:0000313" key="9">
    <source>
        <dbReference type="Proteomes" id="UP000887575"/>
    </source>
</evidence>
<feature type="compositionally biased region" description="Polar residues" evidence="5">
    <location>
        <begin position="216"/>
        <end position="232"/>
    </location>
</feature>
<reference evidence="10" key="1">
    <citation type="submission" date="2024-02" db="UniProtKB">
        <authorList>
            <consortium name="WormBaseParasite"/>
        </authorList>
    </citation>
    <scope>IDENTIFICATION</scope>
</reference>
<evidence type="ECO:0000256" key="2">
    <source>
        <dbReference type="ARBA" id="ARBA00022473"/>
    </source>
</evidence>